<gene>
    <name evidence="10" type="ORF">HYG86_09955</name>
</gene>
<dbReference type="InterPro" id="IPR027417">
    <property type="entry name" value="P-loop_NTPase"/>
</dbReference>
<evidence type="ECO:0000256" key="1">
    <source>
        <dbReference type="ARBA" id="ARBA00004651"/>
    </source>
</evidence>
<sequence length="578" mass="63849">MNKKKSSISATARWFWKYGKGRYFHVLGIIMCIGLITGGNILRASVLDKLITVSLLRDTEQLLVIIVTLIAIVVVGLLANSFLALFKTHFGAITAANIRKDFFSSLLKMPVSKIESHSSGAIISVYNNELNKIISLISGKFVDALLQPIMFIGVSVYMLIINWKLYLICYALLPLVVMIINKLSKKSASYATKYYEKIGYANELSKECIDGITEIKTFNLESSVIERCKNAFDDVLFYILKSEKYDAISLPFWLLNFQLPKIMCILFGGFLALNGEMTVGELVAYVQLTLYVSQPASAVVDFIDSLRQGSVALKGIRGIMDVEEFTEIQIKPIGKTKQEAISFNNVTFAYGDNTVLKNCNFTIKRNGFNVLAGASGQGKSTILSLICGLYSVTSGEIKIAEEYIEKGIAYVSQDNVLFPGTIAENIAFGIENPSFSEIQEAAIAAKAHDFICQLPKSYNTPVGERGQILSGGQRQRIAIARAFFRKSPLILMDEPTSAIDTETEEQIVKMLLSLSKESTLLVSSHRLSTIKKADCIYVLQGASIVECGTHEDLWSNNKGVYHSLYRKQIEVDSGGVAV</sequence>
<feature type="transmembrane region" description="Helical" evidence="7">
    <location>
        <begin position="165"/>
        <end position="183"/>
    </location>
</feature>
<dbReference type="PROSITE" id="PS00211">
    <property type="entry name" value="ABC_TRANSPORTER_1"/>
    <property type="match status" value="1"/>
</dbReference>
<dbReference type="Pfam" id="PF00005">
    <property type="entry name" value="ABC_tran"/>
    <property type="match status" value="1"/>
</dbReference>
<feature type="transmembrane region" description="Helical" evidence="7">
    <location>
        <begin position="21"/>
        <end position="42"/>
    </location>
</feature>
<evidence type="ECO:0000313" key="11">
    <source>
        <dbReference type="Proteomes" id="UP000516160"/>
    </source>
</evidence>
<name>A0A7G9W8Q1_ALKCA</name>
<dbReference type="RefSeq" id="WP_213165427.1">
    <property type="nucleotide sequence ID" value="NZ_CP058559.1"/>
</dbReference>
<keyword evidence="6 7" id="KW-0472">Membrane</keyword>
<comment type="subcellular location">
    <subcellularLocation>
        <location evidence="1">Cell membrane</location>
        <topology evidence="1">Multi-pass membrane protein</topology>
    </subcellularLocation>
</comment>
<dbReference type="InterPro" id="IPR011527">
    <property type="entry name" value="ABC1_TM_dom"/>
</dbReference>
<dbReference type="PANTHER" id="PTHR43394:SF1">
    <property type="entry name" value="ATP-BINDING CASSETTE SUB-FAMILY B MEMBER 10, MITOCHONDRIAL"/>
    <property type="match status" value="1"/>
</dbReference>
<evidence type="ECO:0000256" key="7">
    <source>
        <dbReference type="SAM" id="Phobius"/>
    </source>
</evidence>
<dbReference type="Pfam" id="PF00664">
    <property type="entry name" value="ABC_membrane"/>
    <property type="match status" value="1"/>
</dbReference>
<keyword evidence="11" id="KW-1185">Reference proteome</keyword>
<dbReference type="SUPFAM" id="SSF90123">
    <property type="entry name" value="ABC transporter transmembrane region"/>
    <property type="match status" value="1"/>
</dbReference>
<feature type="domain" description="ABC transmembrane type-1" evidence="9">
    <location>
        <begin position="27"/>
        <end position="308"/>
    </location>
</feature>
<dbReference type="InterPro" id="IPR003593">
    <property type="entry name" value="AAA+_ATPase"/>
</dbReference>
<dbReference type="GO" id="GO:0015421">
    <property type="term" value="F:ABC-type oligopeptide transporter activity"/>
    <property type="evidence" value="ECO:0007669"/>
    <property type="project" value="TreeGrafter"/>
</dbReference>
<dbReference type="GO" id="GO:0005524">
    <property type="term" value="F:ATP binding"/>
    <property type="evidence" value="ECO:0007669"/>
    <property type="project" value="UniProtKB-KW"/>
</dbReference>
<organism evidence="10 11">
    <name type="scientific">Alkalicella caledoniensis</name>
    <dbReference type="NCBI Taxonomy" id="2731377"/>
    <lineage>
        <taxon>Bacteria</taxon>
        <taxon>Bacillati</taxon>
        <taxon>Bacillota</taxon>
        <taxon>Clostridia</taxon>
        <taxon>Eubacteriales</taxon>
        <taxon>Proteinivoracaceae</taxon>
        <taxon>Alkalicella</taxon>
    </lineage>
</organism>
<evidence type="ECO:0000256" key="4">
    <source>
        <dbReference type="ARBA" id="ARBA00022840"/>
    </source>
</evidence>
<evidence type="ECO:0000256" key="3">
    <source>
        <dbReference type="ARBA" id="ARBA00022741"/>
    </source>
</evidence>
<accession>A0A7G9W8Q1</accession>
<evidence type="ECO:0000256" key="2">
    <source>
        <dbReference type="ARBA" id="ARBA00022692"/>
    </source>
</evidence>
<evidence type="ECO:0000313" key="10">
    <source>
        <dbReference type="EMBL" id="QNO15063.1"/>
    </source>
</evidence>
<dbReference type="InterPro" id="IPR017871">
    <property type="entry name" value="ABC_transporter-like_CS"/>
</dbReference>
<dbReference type="Gene3D" id="1.20.1560.10">
    <property type="entry name" value="ABC transporter type 1, transmembrane domain"/>
    <property type="match status" value="1"/>
</dbReference>
<dbReference type="AlphaFoldDB" id="A0A7G9W8Q1"/>
<evidence type="ECO:0000256" key="5">
    <source>
        <dbReference type="ARBA" id="ARBA00022989"/>
    </source>
</evidence>
<dbReference type="PANTHER" id="PTHR43394">
    <property type="entry name" value="ATP-DEPENDENT PERMEASE MDL1, MITOCHONDRIAL"/>
    <property type="match status" value="1"/>
</dbReference>
<keyword evidence="4 10" id="KW-0067">ATP-binding</keyword>
<dbReference type="Gene3D" id="3.40.50.300">
    <property type="entry name" value="P-loop containing nucleotide triphosphate hydrolases"/>
    <property type="match status" value="1"/>
</dbReference>
<dbReference type="SMART" id="SM00382">
    <property type="entry name" value="AAA"/>
    <property type="match status" value="1"/>
</dbReference>
<dbReference type="CDD" id="cd07346">
    <property type="entry name" value="ABC_6TM_exporters"/>
    <property type="match status" value="1"/>
</dbReference>
<keyword evidence="5 7" id="KW-1133">Transmembrane helix</keyword>
<feature type="domain" description="ABC transporter" evidence="8">
    <location>
        <begin position="341"/>
        <end position="566"/>
    </location>
</feature>
<dbReference type="Proteomes" id="UP000516160">
    <property type="component" value="Chromosome"/>
</dbReference>
<keyword evidence="3" id="KW-0547">Nucleotide-binding</keyword>
<dbReference type="PROSITE" id="PS50929">
    <property type="entry name" value="ABC_TM1F"/>
    <property type="match status" value="1"/>
</dbReference>
<dbReference type="InterPro" id="IPR036640">
    <property type="entry name" value="ABC1_TM_sf"/>
</dbReference>
<dbReference type="EMBL" id="CP058559">
    <property type="protein sequence ID" value="QNO15063.1"/>
    <property type="molecule type" value="Genomic_DNA"/>
</dbReference>
<evidence type="ECO:0000259" key="8">
    <source>
        <dbReference type="PROSITE" id="PS50893"/>
    </source>
</evidence>
<evidence type="ECO:0000256" key="6">
    <source>
        <dbReference type="ARBA" id="ARBA00023136"/>
    </source>
</evidence>
<dbReference type="GO" id="GO:0016887">
    <property type="term" value="F:ATP hydrolysis activity"/>
    <property type="evidence" value="ECO:0007669"/>
    <property type="project" value="InterPro"/>
</dbReference>
<dbReference type="InterPro" id="IPR039421">
    <property type="entry name" value="Type_1_exporter"/>
</dbReference>
<evidence type="ECO:0000259" key="9">
    <source>
        <dbReference type="PROSITE" id="PS50929"/>
    </source>
</evidence>
<dbReference type="SUPFAM" id="SSF52540">
    <property type="entry name" value="P-loop containing nucleoside triphosphate hydrolases"/>
    <property type="match status" value="1"/>
</dbReference>
<dbReference type="GO" id="GO:0005886">
    <property type="term" value="C:plasma membrane"/>
    <property type="evidence" value="ECO:0007669"/>
    <property type="project" value="UniProtKB-SubCell"/>
</dbReference>
<dbReference type="PROSITE" id="PS50893">
    <property type="entry name" value="ABC_TRANSPORTER_2"/>
    <property type="match status" value="1"/>
</dbReference>
<protein>
    <submittedName>
        <fullName evidence="10">ABC transporter ATP-binding protein</fullName>
    </submittedName>
</protein>
<dbReference type="InterPro" id="IPR003439">
    <property type="entry name" value="ABC_transporter-like_ATP-bd"/>
</dbReference>
<proteinExistence type="predicted"/>
<dbReference type="KEGG" id="acae:HYG86_09955"/>
<feature type="transmembrane region" description="Helical" evidence="7">
    <location>
        <begin position="62"/>
        <end position="86"/>
    </location>
</feature>
<reference evidence="10 11" key="1">
    <citation type="submission" date="2020-07" db="EMBL/GenBank/DDBJ databases">
        <title>Alkalicella. sp. LB2 genome.</title>
        <authorList>
            <person name="Postec A."/>
            <person name="Quemeneur M."/>
        </authorList>
    </citation>
    <scope>NUCLEOTIDE SEQUENCE [LARGE SCALE GENOMIC DNA]</scope>
    <source>
        <strain evidence="10 11">LB2</strain>
    </source>
</reference>
<keyword evidence="2 7" id="KW-0812">Transmembrane</keyword>